<reference evidence="1 2" key="1">
    <citation type="submission" date="2018-02" db="EMBL/GenBank/DDBJ databases">
        <title>Genomic Reconstructions from Amazon Rainforest and Pasture Soil Reveal Novel Insights into the Physiology of Candidate Phyla in Tropical Sites.</title>
        <authorList>
            <person name="Kroeger M.E."/>
            <person name="Delmont T."/>
            <person name="Eren A.M."/>
            <person name="Guo J."/>
            <person name="Meyer K.M."/>
            <person name="Khan K."/>
            <person name="Rodrigues J.L.M."/>
            <person name="Bohannan B.J.M."/>
            <person name="Tringe S."/>
            <person name="Borges C.D."/>
            <person name="Tiedje J."/>
            <person name="Tsai S.M."/>
            <person name="Nusslein K."/>
        </authorList>
    </citation>
    <scope>NUCLEOTIDE SEQUENCE [LARGE SCALE GENOMIC DNA]</scope>
    <source>
        <strain evidence="1">Amazon FNV 2010 28 9</strain>
    </source>
</reference>
<dbReference type="Proteomes" id="UP000246104">
    <property type="component" value="Unassembled WGS sequence"/>
</dbReference>
<evidence type="ECO:0000313" key="2">
    <source>
        <dbReference type="Proteomes" id="UP000246104"/>
    </source>
</evidence>
<sequence length="180" mass="20584">MPDKEQSTQPEDPKSFLESLGCKVTESTPYPPIDLSTVNLEPTRKADLQKYIDWLVAYVNLPIIETPQHIDHATRREWRTEMYTLHGDRFLIPYQQNKLRINSLSSVTYASAMIEQSFSDILTPQAKQELSAIKQKGASPREQMTAELVDVAFVHHMDSLIRSFLDQVAIGAAFQVHKRQ</sequence>
<accession>A0A317JRC4</accession>
<proteinExistence type="predicted"/>
<gene>
    <name evidence="1" type="ORF">C5B42_00875</name>
</gene>
<protein>
    <submittedName>
        <fullName evidence="1">Uncharacterized protein</fullName>
    </submittedName>
</protein>
<evidence type="ECO:0000313" key="1">
    <source>
        <dbReference type="EMBL" id="PWU24057.1"/>
    </source>
</evidence>
<dbReference type="AlphaFoldDB" id="A0A317JRC4"/>
<organism evidence="1 2">
    <name type="scientific">Candidatus Cerribacteria bacterium 'Amazon FNV 2010 28 9'</name>
    <dbReference type="NCBI Taxonomy" id="2081795"/>
    <lineage>
        <taxon>Bacteria</taxon>
        <taxon>Candidatus Cerribacteria</taxon>
    </lineage>
</organism>
<dbReference type="EMBL" id="PSRQ01000014">
    <property type="protein sequence ID" value="PWU24057.1"/>
    <property type="molecule type" value="Genomic_DNA"/>
</dbReference>
<name>A0A317JRC4_9BACT</name>
<comment type="caution">
    <text evidence="1">The sequence shown here is derived from an EMBL/GenBank/DDBJ whole genome shotgun (WGS) entry which is preliminary data.</text>
</comment>